<keyword evidence="4 13" id="KW-0378">Hydrolase</keyword>
<keyword evidence="6" id="KW-0269">Exonuclease</keyword>
<dbReference type="Gene3D" id="3.40.50.10930">
    <property type="match status" value="2"/>
</dbReference>
<evidence type="ECO:0000256" key="9">
    <source>
        <dbReference type="ARBA" id="ARBA00023204"/>
    </source>
</evidence>
<dbReference type="Proteomes" id="UP000190777">
    <property type="component" value="Unassembled WGS sequence"/>
</dbReference>
<dbReference type="EMBL" id="MXAP01000020">
    <property type="protein sequence ID" value="OPH39866.1"/>
    <property type="molecule type" value="Genomic_DNA"/>
</dbReference>
<accession>A0A378QPP9</accession>
<dbReference type="Gene3D" id="3.40.50.300">
    <property type="entry name" value="P-loop containing nucleotide triphosphate hydrolases"/>
    <property type="match status" value="1"/>
</dbReference>
<keyword evidence="7" id="KW-0067">ATP-binding</keyword>
<dbReference type="InterPro" id="IPR027417">
    <property type="entry name" value="P-loop_NTPase"/>
</dbReference>
<dbReference type="SUPFAM" id="SSF52540">
    <property type="entry name" value="P-loop containing nucleoside triphosphate hydrolases"/>
    <property type="match status" value="2"/>
</dbReference>
<evidence type="ECO:0000256" key="8">
    <source>
        <dbReference type="ARBA" id="ARBA00023125"/>
    </source>
</evidence>
<evidence type="ECO:0000256" key="2">
    <source>
        <dbReference type="ARBA" id="ARBA00022741"/>
    </source>
</evidence>
<keyword evidence="11" id="KW-0472">Membrane</keyword>
<evidence type="ECO:0000256" key="10">
    <source>
        <dbReference type="SAM" id="MobiDB-lite"/>
    </source>
</evidence>
<keyword evidence="2" id="KW-0547">Nucleotide-binding</keyword>
<dbReference type="EC" id="3.1.11.5" evidence="13"/>
<organism evidence="13 15">
    <name type="scientific">Moraxella equi</name>
    <dbReference type="NCBI Taxonomy" id="60442"/>
    <lineage>
        <taxon>Bacteria</taxon>
        <taxon>Pseudomonadati</taxon>
        <taxon>Pseudomonadota</taxon>
        <taxon>Gammaproteobacteria</taxon>
        <taxon>Moraxellales</taxon>
        <taxon>Moraxellaceae</taxon>
        <taxon>Moraxella</taxon>
    </lineage>
</organism>
<keyword evidence="9" id="KW-0234">DNA repair</keyword>
<keyword evidence="11" id="KW-0812">Transmembrane</keyword>
<evidence type="ECO:0000256" key="1">
    <source>
        <dbReference type="ARBA" id="ARBA00022722"/>
    </source>
</evidence>
<reference evidence="13 15" key="2">
    <citation type="submission" date="2018-06" db="EMBL/GenBank/DDBJ databases">
        <authorList>
            <consortium name="Pathogen Informatics"/>
            <person name="Doyle S."/>
        </authorList>
    </citation>
    <scope>NUCLEOTIDE SEQUENCE [LARGE SCALE GENOMIC DNA]</scope>
    <source>
        <strain evidence="13 15">NCTC11012</strain>
    </source>
</reference>
<evidence type="ECO:0000313" key="14">
    <source>
        <dbReference type="Proteomes" id="UP000190777"/>
    </source>
</evidence>
<keyword evidence="5" id="KW-0347">Helicase</keyword>
<dbReference type="PANTHER" id="PTHR30591">
    <property type="entry name" value="RECBCD ENZYME SUBUNIT RECC"/>
    <property type="match status" value="1"/>
</dbReference>
<evidence type="ECO:0000256" key="5">
    <source>
        <dbReference type="ARBA" id="ARBA00022806"/>
    </source>
</evidence>
<dbReference type="GO" id="GO:0003677">
    <property type="term" value="F:DNA binding"/>
    <property type="evidence" value="ECO:0007669"/>
    <property type="project" value="UniProtKB-KW"/>
</dbReference>
<dbReference type="GO" id="GO:0006310">
    <property type="term" value="P:DNA recombination"/>
    <property type="evidence" value="ECO:0007669"/>
    <property type="project" value="TreeGrafter"/>
</dbReference>
<keyword evidence="3" id="KW-0227">DNA damage</keyword>
<dbReference type="GO" id="GO:0005524">
    <property type="term" value="F:ATP binding"/>
    <property type="evidence" value="ECO:0007669"/>
    <property type="project" value="UniProtKB-KW"/>
</dbReference>
<dbReference type="GO" id="GO:0004386">
    <property type="term" value="F:helicase activity"/>
    <property type="evidence" value="ECO:0007669"/>
    <property type="project" value="UniProtKB-KW"/>
</dbReference>
<protein>
    <submittedName>
        <fullName evidence="13">Exodeoxyribonuclease V gamma chain</fullName>
        <ecNumber evidence="13">3.1.11.5</ecNumber>
    </submittedName>
</protein>
<name>A0A378QPP9_9GAMM</name>
<keyword evidence="11" id="KW-1133">Transmembrane helix</keyword>
<keyword evidence="8" id="KW-0238">DNA-binding</keyword>
<dbReference type="SUPFAM" id="SSF52980">
    <property type="entry name" value="Restriction endonuclease-like"/>
    <property type="match status" value="1"/>
</dbReference>
<keyword evidence="14" id="KW-1185">Reference proteome</keyword>
<keyword evidence="1" id="KW-0540">Nuclease</keyword>
<gene>
    <name evidence="13" type="primary">recC</name>
    <name evidence="12" type="ORF">B5J93_02140</name>
    <name evidence="13" type="ORF">NCTC11012_00665</name>
</gene>
<dbReference type="GO" id="GO:0006281">
    <property type="term" value="P:DNA repair"/>
    <property type="evidence" value="ECO:0007669"/>
    <property type="project" value="UniProtKB-KW"/>
</dbReference>
<sequence>MFHIIQSNNTDRLVGHLIDFYQKNNAEDDLAHLIFTPFTVIVPSMVLGDWLTKTVASRVGISTLFTAQFWGKYQWDMMKTVLELDAQAHPHDALSVPEVAVLSASIMRWRIFGFVMSEFEKNNRLLDDTAHPLYFLIKPLYDDDTDTLPETRLWQACDELSRLYVRYLTHRPEWLRDWANGVSLNDTVKQMMSEKERLDKVFGAIQPSDDNNNDKSDDKSDKANASDMPEWLVEHYLDLERLLGYLWQQLFGETYRYRLALKERFWQVLSGKRDGTANNTNHANHTSGESLSMRAIQALPKALYLFTVQQIPKVELDFLKQLSLSLDVVLLHFNPSMMFWADIVDRQWLKTQQIIRPHMVYLKDYGHGLLSRLGKESRDTFAMLADLSGGDSHATWQVRWQDDFDESVPKSGALPNLLQSLKADILMLNHDKDVHEQAGGQIVATLLDDELFAHDDMADDTLMQKVRPKTPLGLDIGADMGSLSIHACHSLKRQLELSRLMIAKYLNDNPERRLADVVVLLPDIISSEDIIRSVFPDGRGADGLTLPIKITGTPDKSIDELMGAIMGFYTLLGEPTSRFYADEVYEWLLTPALYESFGLSFDEMRRGVELLRQAGFRRGFDEKHLSATLHADDSDYRYTFSHALDRLVLGLLTPTKTPSRALHPFVWRAGAFGEASLPLMGVSLGDEPVVHALTAIHAGLSANRQQLTAVDSVERLLNHIEHDVINRYFGYWHDSVAMRAIFNTKNAMMSSLRANRYYHRHLTVGQEQVGSVVSTDEIRLSMKFVLESLSETVKAQAISAEPSEVITFARFGAVRSIPFGMTVMLDMNLASFPRQDRAVRLDLMRAGVRRLGDRYNEDDDNGAFLDALLCTKDACVIFYQGLSSDGKTKLLPASVVGELIEFLKTEAQWRTDGMDDWQAGAGIETDGMDDDITTLINQLMPTLVEDYLITYHSPTFFDKAVYYHDDHQMTPTDDVAGQLKAHLTARLTALKHRQKQALPPPQLWQDIRHTLDSPVSTPQPSSLIMDDTAVQKLADWLGQSLACSDDKALARHIKAMCEHYELTLPTHMQAGELIGRFKNLSKTYLHDKVKIDKERTPDEQNEPLSLDSLANYHMNELFIRGAQFGLFDTQTGDESFRQVLDTMSRASDHRHNDAIFAMQSLYYGDRLPAGQLRLSTPDEYFTELKDDLGEFSNTLDTLKQDERYAMALGVMGGLLSTTSEQSVPLICDDIHIDITVSLPTDDPSGTPDSSWRTILPNSARAEHLFRFFVHHLLWQVTGDDDKFSLWQYRKAGGDTHLTGRTFAIGGIDTRTAKAYILNLIVLAQLAKRELIVMTHRDALAYIARSQTDDAKITPKLFEKWTGKPSNNDDRIYETDSRHETWQLALQGADPYKALTTYLPLALPLYQLMFGSLIAIDKLNKKSDKDNT</sequence>
<proteinExistence type="predicted"/>
<evidence type="ECO:0000313" key="13">
    <source>
        <dbReference type="EMBL" id="STZ02440.1"/>
    </source>
</evidence>
<dbReference type="Gene3D" id="1.10.486.10">
    <property type="entry name" value="PCRA, domain 4"/>
    <property type="match status" value="1"/>
</dbReference>
<evidence type="ECO:0000256" key="3">
    <source>
        <dbReference type="ARBA" id="ARBA00022763"/>
    </source>
</evidence>
<feature type="transmembrane region" description="Helical" evidence="11">
    <location>
        <begin position="1397"/>
        <end position="1415"/>
    </location>
</feature>
<dbReference type="EMBL" id="UGQF01000001">
    <property type="protein sequence ID" value="STZ02440.1"/>
    <property type="molecule type" value="Genomic_DNA"/>
</dbReference>
<evidence type="ECO:0000256" key="7">
    <source>
        <dbReference type="ARBA" id="ARBA00022840"/>
    </source>
</evidence>
<evidence type="ECO:0000256" key="11">
    <source>
        <dbReference type="SAM" id="Phobius"/>
    </source>
</evidence>
<evidence type="ECO:0000313" key="12">
    <source>
        <dbReference type="EMBL" id="OPH39866.1"/>
    </source>
</evidence>
<evidence type="ECO:0000256" key="4">
    <source>
        <dbReference type="ARBA" id="ARBA00022801"/>
    </source>
</evidence>
<dbReference type="InterPro" id="IPR011335">
    <property type="entry name" value="Restrct_endonuc-II-like"/>
</dbReference>
<dbReference type="Proteomes" id="UP000254618">
    <property type="component" value="Unassembled WGS sequence"/>
</dbReference>
<dbReference type="RefSeq" id="WP_079324216.1">
    <property type="nucleotide sequence ID" value="NZ_MXAP01000020.1"/>
</dbReference>
<reference evidence="12 14" key="1">
    <citation type="submission" date="2017-03" db="EMBL/GenBank/DDBJ databases">
        <title>Draft genome sequence of Moraxella equi CCUG 4950T type strain.</title>
        <authorList>
            <person name="Salva-Serra F."/>
            <person name="Engstrom-Jakobsson H."/>
            <person name="Thorell K."/>
            <person name="Jaen-Luchoro D."/>
            <person name="Gonzales-Siles L."/>
            <person name="Karlsson R."/>
            <person name="Yazdan S."/>
            <person name="Boulund F."/>
            <person name="Johnning A."/>
            <person name="Engstrand L."/>
            <person name="Kristiansson E."/>
            <person name="Moore E."/>
        </authorList>
    </citation>
    <scope>NUCLEOTIDE SEQUENCE [LARGE SCALE GENOMIC DNA]</scope>
    <source>
        <strain evidence="12 14">CCUG 4950</strain>
    </source>
</reference>
<feature type="region of interest" description="Disordered" evidence="10">
    <location>
        <begin position="203"/>
        <end position="224"/>
    </location>
</feature>
<dbReference type="PANTHER" id="PTHR30591:SF1">
    <property type="entry name" value="RECBCD ENZYME SUBUNIT RECC"/>
    <property type="match status" value="1"/>
</dbReference>
<dbReference type="Pfam" id="PF04257">
    <property type="entry name" value="Exonuc_V_gamma"/>
    <property type="match status" value="1"/>
</dbReference>
<dbReference type="GO" id="GO:0008854">
    <property type="term" value="F:exodeoxyribonuclease V activity"/>
    <property type="evidence" value="ECO:0007669"/>
    <property type="project" value="UniProtKB-EC"/>
</dbReference>
<evidence type="ECO:0000256" key="6">
    <source>
        <dbReference type="ARBA" id="ARBA00022839"/>
    </source>
</evidence>
<feature type="compositionally biased region" description="Basic and acidic residues" evidence="10">
    <location>
        <begin position="212"/>
        <end position="224"/>
    </location>
</feature>
<evidence type="ECO:0000313" key="15">
    <source>
        <dbReference type="Proteomes" id="UP000254618"/>
    </source>
</evidence>